<dbReference type="InterPro" id="IPR006094">
    <property type="entry name" value="Oxid_FAD_bind_N"/>
</dbReference>
<dbReference type="InterPro" id="IPR007173">
    <property type="entry name" value="ALO_C"/>
</dbReference>
<dbReference type="HOGENOM" id="CLU_021072_0_0_1"/>
<dbReference type="eggNOG" id="KOG4730">
    <property type="taxonomic scope" value="Eukaryota"/>
</dbReference>
<dbReference type="GeneID" id="17281565"/>
<evidence type="ECO:0000256" key="1">
    <source>
        <dbReference type="ARBA" id="ARBA00023002"/>
    </source>
</evidence>
<evidence type="ECO:0000313" key="5">
    <source>
        <dbReference type="Proteomes" id="UP000013827"/>
    </source>
</evidence>
<dbReference type="InterPro" id="IPR016169">
    <property type="entry name" value="FAD-bd_PCMH_sub2"/>
</dbReference>
<dbReference type="PROSITE" id="PS51387">
    <property type="entry name" value="FAD_PCMH"/>
    <property type="match status" value="1"/>
</dbReference>
<dbReference type="InterPro" id="IPR016166">
    <property type="entry name" value="FAD-bd_PCMH"/>
</dbReference>
<dbReference type="PaxDb" id="2903-EOD36294"/>
<keyword evidence="5" id="KW-1185">Reference proteome</keyword>
<dbReference type="PANTHER" id="PTHR43762">
    <property type="entry name" value="L-GULONOLACTONE OXIDASE"/>
    <property type="match status" value="1"/>
</dbReference>
<sequence>MLARTRIAVASGTAALLSRHRSVAELLSGGEALGGSADEEISNWSATHSAMPSLYFEPDSTDAVGQVIAFMHAAGQKLRVVGSALSPNGIGLSDGAMINMAQCSKILSVDPERRQVTVQAGARVSEVVEALRPHGLTLQNYASIAEQQIGGFVQVGAHGTGAAIPPVDEQVVSMRLITPALGEICLSEADNPRLFRLARVGLGALGVVTLQCVPAHKLVQRVSVETRAGIAERHAELLQHQHMRYMWIPHTDTVVVVTCDPLGEGDGGGAPPPPVDEAWATEPLRELLLQRAPEQATGAPTPPLPRASAPPRLRPAHMPLCLRDALLELAPLDKSHVADVNRAEAAFWKRSQGARFPRSQAPAPPHRLPRHAGPAPPLAMRSRRAGPFSQARVDWSDRILGFECGGQQWVSEVALPCGARGSRRSAESCRRDLQYMTDLLALIEASDIPAPSPIEQRWSRRSASPMSPAHSAGEDDLHSWVGIIMYLPIDRPEARQAITDAFWDYNAVCRRQLWPKYDAHQHWAKIEPPADAAERAAVRRRLRDRFPVDEFNAARRELDPKNILSNRLLDALLEADP</sequence>
<dbReference type="SUPFAM" id="SSF56176">
    <property type="entry name" value="FAD-binding/transporter-associated domain-like"/>
    <property type="match status" value="1"/>
</dbReference>
<dbReference type="InterPro" id="IPR010031">
    <property type="entry name" value="FAD_lactone_oxidase-like"/>
</dbReference>
<dbReference type="GO" id="GO:0071949">
    <property type="term" value="F:FAD binding"/>
    <property type="evidence" value="ECO:0007669"/>
    <property type="project" value="InterPro"/>
</dbReference>
<dbReference type="GO" id="GO:0003885">
    <property type="term" value="F:D-arabinono-1,4-lactone oxidase activity"/>
    <property type="evidence" value="ECO:0007669"/>
    <property type="project" value="InterPro"/>
</dbReference>
<feature type="region of interest" description="Disordered" evidence="2">
    <location>
        <begin position="351"/>
        <end position="383"/>
    </location>
</feature>
<dbReference type="OMA" id="KQWANEW"/>
<dbReference type="InterPro" id="IPR016167">
    <property type="entry name" value="FAD-bd_PCMH_sub1"/>
</dbReference>
<dbReference type="Gene3D" id="3.30.43.10">
    <property type="entry name" value="Uridine Diphospho-n-acetylenolpyruvylglucosamine Reductase, domain 2"/>
    <property type="match status" value="1"/>
</dbReference>
<dbReference type="PANTHER" id="PTHR43762:SF1">
    <property type="entry name" value="D-ARABINONO-1,4-LACTONE OXIDASE"/>
    <property type="match status" value="1"/>
</dbReference>
<organism evidence="4 5">
    <name type="scientific">Emiliania huxleyi (strain CCMP1516)</name>
    <dbReference type="NCBI Taxonomy" id="280463"/>
    <lineage>
        <taxon>Eukaryota</taxon>
        <taxon>Haptista</taxon>
        <taxon>Haptophyta</taxon>
        <taxon>Prymnesiophyceae</taxon>
        <taxon>Isochrysidales</taxon>
        <taxon>Noelaerhabdaceae</taxon>
        <taxon>Emiliania</taxon>
    </lineage>
</organism>
<evidence type="ECO:0000313" key="4">
    <source>
        <dbReference type="EnsemblProtists" id="EOD36294"/>
    </source>
</evidence>
<dbReference type="STRING" id="2903.R1FS38"/>
<dbReference type="AlphaFoldDB" id="A0A0D3KKK9"/>
<reference evidence="5" key="1">
    <citation type="journal article" date="2013" name="Nature">
        <title>Pan genome of the phytoplankton Emiliania underpins its global distribution.</title>
        <authorList>
            <person name="Read B.A."/>
            <person name="Kegel J."/>
            <person name="Klute M.J."/>
            <person name="Kuo A."/>
            <person name="Lefebvre S.C."/>
            <person name="Maumus F."/>
            <person name="Mayer C."/>
            <person name="Miller J."/>
            <person name="Monier A."/>
            <person name="Salamov A."/>
            <person name="Young J."/>
            <person name="Aguilar M."/>
            <person name="Claverie J.M."/>
            <person name="Frickenhaus S."/>
            <person name="Gonzalez K."/>
            <person name="Herman E.K."/>
            <person name="Lin Y.C."/>
            <person name="Napier J."/>
            <person name="Ogata H."/>
            <person name="Sarno A.F."/>
            <person name="Shmutz J."/>
            <person name="Schroeder D."/>
            <person name="de Vargas C."/>
            <person name="Verret F."/>
            <person name="von Dassow P."/>
            <person name="Valentin K."/>
            <person name="Van de Peer Y."/>
            <person name="Wheeler G."/>
            <person name="Dacks J.B."/>
            <person name="Delwiche C.F."/>
            <person name="Dyhrman S.T."/>
            <person name="Glockner G."/>
            <person name="John U."/>
            <person name="Richards T."/>
            <person name="Worden A.Z."/>
            <person name="Zhang X."/>
            <person name="Grigoriev I.V."/>
            <person name="Allen A.E."/>
            <person name="Bidle K."/>
            <person name="Borodovsky M."/>
            <person name="Bowler C."/>
            <person name="Brownlee C."/>
            <person name="Cock J.M."/>
            <person name="Elias M."/>
            <person name="Gladyshev V.N."/>
            <person name="Groth M."/>
            <person name="Guda C."/>
            <person name="Hadaegh A."/>
            <person name="Iglesias-Rodriguez M.D."/>
            <person name="Jenkins J."/>
            <person name="Jones B.M."/>
            <person name="Lawson T."/>
            <person name="Leese F."/>
            <person name="Lindquist E."/>
            <person name="Lobanov A."/>
            <person name="Lomsadze A."/>
            <person name="Malik S.B."/>
            <person name="Marsh M.E."/>
            <person name="Mackinder L."/>
            <person name="Mock T."/>
            <person name="Mueller-Roeber B."/>
            <person name="Pagarete A."/>
            <person name="Parker M."/>
            <person name="Probert I."/>
            <person name="Quesneville H."/>
            <person name="Raines C."/>
            <person name="Rensing S.A."/>
            <person name="Riano-Pachon D.M."/>
            <person name="Richier S."/>
            <person name="Rokitta S."/>
            <person name="Shiraiwa Y."/>
            <person name="Soanes D.M."/>
            <person name="van der Giezen M."/>
            <person name="Wahlund T.M."/>
            <person name="Williams B."/>
            <person name="Wilson W."/>
            <person name="Wolfe G."/>
            <person name="Wurch L.L."/>
        </authorList>
    </citation>
    <scope>NUCLEOTIDE SEQUENCE</scope>
</reference>
<name>A0A0D3KKK9_EMIH1</name>
<dbReference type="Pfam" id="PF01565">
    <property type="entry name" value="FAD_binding_4"/>
    <property type="match status" value="1"/>
</dbReference>
<dbReference type="Proteomes" id="UP000013827">
    <property type="component" value="Unassembled WGS sequence"/>
</dbReference>
<evidence type="ECO:0000259" key="3">
    <source>
        <dbReference type="PROSITE" id="PS51387"/>
    </source>
</evidence>
<dbReference type="Gene3D" id="3.30.465.10">
    <property type="match status" value="1"/>
</dbReference>
<keyword evidence="1" id="KW-0560">Oxidoreductase</keyword>
<protein>
    <recommendedName>
        <fullName evidence="3">FAD-binding PCMH-type domain-containing protein</fullName>
    </recommendedName>
</protein>
<dbReference type="Pfam" id="PF04030">
    <property type="entry name" value="ALO"/>
    <property type="match status" value="1"/>
</dbReference>
<proteinExistence type="predicted"/>
<dbReference type="RefSeq" id="XP_005788723.1">
    <property type="nucleotide sequence ID" value="XM_005788666.1"/>
</dbReference>
<dbReference type="PIRSF" id="PIRSF000136">
    <property type="entry name" value="LGO_GLO"/>
    <property type="match status" value="1"/>
</dbReference>
<evidence type="ECO:0000256" key="2">
    <source>
        <dbReference type="SAM" id="MobiDB-lite"/>
    </source>
</evidence>
<dbReference type="EnsemblProtists" id="EOD36294">
    <property type="protein sequence ID" value="EOD36294"/>
    <property type="gene ID" value="EMIHUDRAFT_70809"/>
</dbReference>
<accession>A0A0D3KKK9</accession>
<feature type="domain" description="FAD-binding PCMH-type" evidence="3">
    <location>
        <begin position="48"/>
        <end position="218"/>
    </location>
</feature>
<dbReference type="InterPro" id="IPR036318">
    <property type="entry name" value="FAD-bd_PCMH-like_sf"/>
</dbReference>
<dbReference type="KEGG" id="ehx:EMIHUDRAFT_70809"/>
<dbReference type="GO" id="GO:0016020">
    <property type="term" value="C:membrane"/>
    <property type="evidence" value="ECO:0007669"/>
    <property type="project" value="InterPro"/>
</dbReference>
<reference evidence="4" key="2">
    <citation type="submission" date="2024-10" db="UniProtKB">
        <authorList>
            <consortium name="EnsemblProtists"/>
        </authorList>
    </citation>
    <scope>IDENTIFICATION</scope>
</reference>